<gene>
    <name evidence="1" type="ORF">BG845_01683</name>
</gene>
<sequence>MRWTRTAAEYASCAFGLIAGGATMVSSQCISHFSTVQFVPGCAIVHASRFFSNARTFLVTAAWVFPRT</sequence>
<dbReference type="Proteomes" id="UP000194360">
    <property type="component" value="Unassembled WGS sequence"/>
</dbReference>
<evidence type="ECO:0000313" key="1">
    <source>
        <dbReference type="EMBL" id="OSY42185.1"/>
    </source>
</evidence>
<accession>A0A1Y2N3Y9</accession>
<keyword evidence="2" id="KW-1185">Reference proteome</keyword>
<name>A0A1Y2N3Y9_PSEAH</name>
<proteinExistence type="predicted"/>
<dbReference type="EMBL" id="MIGB01000006">
    <property type="protein sequence ID" value="OSY42185.1"/>
    <property type="molecule type" value="Genomic_DNA"/>
</dbReference>
<evidence type="ECO:0000313" key="2">
    <source>
        <dbReference type="Proteomes" id="UP000194360"/>
    </source>
</evidence>
<organism evidence="1 2">
    <name type="scientific">Pseudonocardia autotrophica</name>
    <name type="common">Amycolata autotrophica</name>
    <name type="synonym">Nocardia autotrophica</name>
    <dbReference type="NCBI Taxonomy" id="2074"/>
    <lineage>
        <taxon>Bacteria</taxon>
        <taxon>Bacillati</taxon>
        <taxon>Actinomycetota</taxon>
        <taxon>Actinomycetes</taxon>
        <taxon>Pseudonocardiales</taxon>
        <taxon>Pseudonocardiaceae</taxon>
        <taxon>Pseudonocardia</taxon>
    </lineage>
</organism>
<dbReference type="AlphaFoldDB" id="A0A1Y2N3Y9"/>
<reference evidence="1 2" key="1">
    <citation type="submission" date="2016-09" db="EMBL/GenBank/DDBJ databases">
        <title>Pseudonocardia autotrophica DSM535, a candidate organism with high potential of specific P450 cytochromes.</title>
        <authorList>
            <person name="Grumaz C."/>
            <person name="Vainshtein Y."/>
            <person name="Kirstahler P."/>
            <person name="Sohn K."/>
        </authorList>
    </citation>
    <scope>NUCLEOTIDE SEQUENCE [LARGE SCALE GENOMIC DNA]</scope>
    <source>
        <strain evidence="1 2">DSM 535</strain>
    </source>
</reference>
<protein>
    <submittedName>
        <fullName evidence="1">Uncharacterized protein</fullName>
    </submittedName>
</protein>
<comment type="caution">
    <text evidence="1">The sequence shown here is derived from an EMBL/GenBank/DDBJ whole genome shotgun (WGS) entry which is preliminary data.</text>
</comment>